<gene>
    <name evidence="1" type="ORF">NTH_00096</name>
</gene>
<accession>A0ABY5MFZ9</accession>
<dbReference type="EMBL" id="CP030941">
    <property type="protein sequence ID" value="UUP15658.1"/>
    <property type="molecule type" value="Genomic_DNA"/>
</dbReference>
<name>A0ABY5MFZ9_9HYPH</name>
<protein>
    <recommendedName>
        <fullName evidence="3">Glycolipid-binding domain-containing protein</fullName>
    </recommendedName>
</protein>
<evidence type="ECO:0000313" key="1">
    <source>
        <dbReference type="EMBL" id="UUP15658.1"/>
    </source>
</evidence>
<keyword evidence="2" id="KW-1185">Reference proteome</keyword>
<dbReference type="Proteomes" id="UP001342418">
    <property type="component" value="Chromosome"/>
</dbReference>
<proteinExistence type="predicted"/>
<dbReference type="Pfam" id="PF06475">
    <property type="entry name" value="Glycolipid_bind"/>
    <property type="match status" value="1"/>
</dbReference>
<evidence type="ECO:0000313" key="2">
    <source>
        <dbReference type="Proteomes" id="UP001342418"/>
    </source>
</evidence>
<dbReference type="SUPFAM" id="SSF159275">
    <property type="entry name" value="PA1994-like"/>
    <property type="match status" value="1"/>
</dbReference>
<dbReference type="InterPro" id="IPR009467">
    <property type="entry name" value="Glycolipid-bd_prot_put"/>
</dbReference>
<reference evidence="1 2" key="1">
    <citation type="submission" date="2018-07" db="EMBL/GenBank/DDBJ databases">
        <title>Genome sequence of Nitratireductor thuwali#1536.</title>
        <authorList>
            <person name="Michoud G."/>
            <person name="Merlino G."/>
            <person name="Sefrji F.O."/>
            <person name="Daffonchio D."/>
        </authorList>
    </citation>
    <scope>NUCLEOTIDE SEQUENCE [LARGE SCALE GENOMIC DNA]</scope>
    <source>
        <strain evidence="2">Nit1536</strain>
    </source>
</reference>
<organism evidence="1 2">
    <name type="scientific">Nitratireductor thuwali</name>
    <dbReference type="NCBI Taxonomy" id="2267699"/>
    <lineage>
        <taxon>Bacteria</taxon>
        <taxon>Pseudomonadati</taxon>
        <taxon>Pseudomonadota</taxon>
        <taxon>Alphaproteobacteria</taxon>
        <taxon>Hyphomicrobiales</taxon>
        <taxon>Phyllobacteriaceae</taxon>
        <taxon>Nitratireductor</taxon>
    </lineage>
</organism>
<sequence length="201" mass="22208">MSQFRKNADGENVAWAIWRRLDTPGHDAARLVRAGAGYLLAGTAVFLHAKGPACIGYQVQVDHEWSTIYGQIEGFVAGETVRHEIGRDGDGWRLDGSMMPDVAGLRDLDLGFTPATNLLQLRRAGPQLGRRAELTVAWFDIGETRITALPQVYIRRSETTYEYSAPSVPYEAVLEMAPNGFVQSYPHLWMMEESAAPPGMA</sequence>
<evidence type="ECO:0008006" key="3">
    <source>
        <dbReference type="Google" id="ProtNLM"/>
    </source>
</evidence>